<evidence type="ECO:0000259" key="3">
    <source>
        <dbReference type="Pfam" id="PF02902"/>
    </source>
</evidence>
<dbReference type="Pfam" id="PF02902">
    <property type="entry name" value="Peptidase_C48"/>
    <property type="match status" value="1"/>
</dbReference>
<organism evidence="4">
    <name type="scientific">viral metagenome</name>
    <dbReference type="NCBI Taxonomy" id="1070528"/>
    <lineage>
        <taxon>unclassified sequences</taxon>
        <taxon>metagenomes</taxon>
        <taxon>organismal metagenomes</taxon>
    </lineage>
</organism>
<dbReference type="GO" id="GO:0008234">
    <property type="term" value="F:cysteine-type peptidase activity"/>
    <property type="evidence" value="ECO:0007669"/>
    <property type="project" value="InterPro"/>
</dbReference>
<dbReference type="EMBL" id="MN740320">
    <property type="protein sequence ID" value="QHU00036.1"/>
    <property type="molecule type" value="Genomic_DNA"/>
</dbReference>
<proteinExistence type="predicted"/>
<dbReference type="AlphaFoldDB" id="A0A6C0J5R2"/>
<evidence type="ECO:0000313" key="4">
    <source>
        <dbReference type="EMBL" id="QHU00036.1"/>
    </source>
</evidence>
<dbReference type="GO" id="GO:0006508">
    <property type="term" value="P:proteolysis"/>
    <property type="evidence" value="ECO:0007669"/>
    <property type="project" value="UniProtKB-KW"/>
</dbReference>
<name>A0A6C0J5R2_9ZZZZ</name>
<accession>A0A6C0J5R2</accession>
<sequence>MSVDKAEVENLRKVYNREHPQEPPIPSGSIESVWGALKTRFHSTCSQGAPSCIITSMLVKGKAPDTWKENRHEWLSSDDIDAVERSYVDLFEDYEFLGCVPMDFDLKSETQQCLVSTLCSLKIDKLAKKGKHRFGIAVNTDVHDGPGEHWVGVFCDIRPELEYPRMTYFDSYAMTPEPEIKKLMNRWAKQWDATKVHKQPMKLTYNTTRHQFKDSECGMYVLYFHLSCLLENEMGTSVPDEVVNAFRDLLFKIPRKGT</sequence>
<evidence type="ECO:0000256" key="1">
    <source>
        <dbReference type="ARBA" id="ARBA00022670"/>
    </source>
</evidence>
<protein>
    <recommendedName>
        <fullName evidence="3">Ubiquitin-like protease family profile domain-containing protein</fullName>
    </recommendedName>
</protein>
<dbReference type="Gene3D" id="3.40.395.10">
    <property type="entry name" value="Adenoviral Proteinase, Chain A"/>
    <property type="match status" value="1"/>
</dbReference>
<evidence type="ECO:0000256" key="2">
    <source>
        <dbReference type="ARBA" id="ARBA00022801"/>
    </source>
</evidence>
<reference evidence="4" key="1">
    <citation type="journal article" date="2020" name="Nature">
        <title>Giant virus diversity and host interactions through global metagenomics.</title>
        <authorList>
            <person name="Schulz F."/>
            <person name="Roux S."/>
            <person name="Paez-Espino D."/>
            <person name="Jungbluth S."/>
            <person name="Walsh D.A."/>
            <person name="Denef V.J."/>
            <person name="McMahon K.D."/>
            <person name="Konstantinidis K.T."/>
            <person name="Eloe-Fadrosh E.A."/>
            <person name="Kyrpides N.C."/>
            <person name="Woyke T."/>
        </authorList>
    </citation>
    <scope>NUCLEOTIDE SEQUENCE</scope>
    <source>
        <strain evidence="4">GVMAG-M-3300025778-1</strain>
    </source>
</reference>
<keyword evidence="2" id="KW-0378">Hydrolase</keyword>
<dbReference type="SUPFAM" id="SSF54001">
    <property type="entry name" value="Cysteine proteinases"/>
    <property type="match status" value="1"/>
</dbReference>
<feature type="domain" description="Ubiquitin-like protease family profile" evidence="3">
    <location>
        <begin position="147"/>
        <end position="248"/>
    </location>
</feature>
<keyword evidence="1" id="KW-0645">Protease</keyword>
<dbReference type="InterPro" id="IPR003653">
    <property type="entry name" value="Peptidase_C48_C"/>
</dbReference>
<dbReference type="InterPro" id="IPR038765">
    <property type="entry name" value="Papain-like_cys_pep_sf"/>
</dbReference>